<evidence type="ECO:0000256" key="1">
    <source>
        <dbReference type="ARBA" id="ARBA00023242"/>
    </source>
</evidence>
<dbReference type="PANTHER" id="PTHR38111">
    <property type="entry name" value="ZN(2)-C6 FUNGAL-TYPE DOMAIN-CONTAINING PROTEIN-RELATED"/>
    <property type="match status" value="1"/>
</dbReference>
<keyword evidence="3" id="KW-1185">Reference proteome</keyword>
<reference evidence="2 3" key="1">
    <citation type="submission" date="2016-07" db="EMBL/GenBank/DDBJ databases">
        <title>Multiple horizontal gene transfer events from other fungi enriched the ability of initially mycotrophic Trichoderma (Ascomycota) to feed on dead plant biomass.</title>
        <authorList>
            <consortium name="DOE Joint Genome Institute"/>
            <person name="Aerts A."/>
            <person name="Atanasova L."/>
            <person name="Chenthamara K."/>
            <person name="Zhang J."/>
            <person name="Grujic M."/>
            <person name="Henrissat B."/>
            <person name="Kuo A."/>
            <person name="Salamov A."/>
            <person name="Lipzen A."/>
            <person name="Labutti K."/>
            <person name="Barry K."/>
            <person name="Miao Y."/>
            <person name="Rahimi M.J."/>
            <person name="Shen Q."/>
            <person name="Grigoriev I.V."/>
            <person name="Kubicek C.P."/>
            <person name="Druzhinina I.S."/>
        </authorList>
    </citation>
    <scope>NUCLEOTIDE SEQUENCE [LARGE SCALE GENOMIC DNA]</scope>
    <source>
        <strain evidence="2 3">CBS 433.97</strain>
    </source>
</reference>
<dbReference type="InterPro" id="IPR053178">
    <property type="entry name" value="Osmoadaptation_assoc"/>
</dbReference>
<organism evidence="2 3">
    <name type="scientific">Trichoderma asperellum (strain ATCC 204424 / CBS 433.97 / NBRC 101777)</name>
    <dbReference type="NCBI Taxonomy" id="1042311"/>
    <lineage>
        <taxon>Eukaryota</taxon>
        <taxon>Fungi</taxon>
        <taxon>Dikarya</taxon>
        <taxon>Ascomycota</taxon>
        <taxon>Pezizomycotina</taxon>
        <taxon>Sordariomycetes</taxon>
        <taxon>Hypocreomycetidae</taxon>
        <taxon>Hypocreales</taxon>
        <taxon>Hypocreaceae</taxon>
        <taxon>Trichoderma</taxon>
    </lineage>
</organism>
<dbReference type="Pfam" id="PF11951">
    <property type="entry name" value="Fungal_trans_2"/>
    <property type="match status" value="1"/>
</dbReference>
<evidence type="ECO:0000313" key="3">
    <source>
        <dbReference type="Proteomes" id="UP000240493"/>
    </source>
</evidence>
<dbReference type="PANTHER" id="PTHR38111:SF2">
    <property type="entry name" value="FINGER DOMAIN PROTEIN, PUTATIVE (AFU_ORTHOLOGUE AFUA_1G01560)-RELATED"/>
    <property type="match status" value="1"/>
</dbReference>
<proteinExistence type="predicted"/>
<dbReference type="Proteomes" id="UP000240493">
    <property type="component" value="Unassembled WGS sequence"/>
</dbReference>
<keyword evidence="1" id="KW-0539">Nucleus</keyword>
<dbReference type="STRING" id="1042311.A0A2T3YXU2"/>
<dbReference type="InterPro" id="IPR021858">
    <property type="entry name" value="Fun_TF"/>
</dbReference>
<evidence type="ECO:0000313" key="2">
    <source>
        <dbReference type="EMBL" id="PTB37391.1"/>
    </source>
</evidence>
<gene>
    <name evidence="2" type="ORF">M441DRAFT_83261</name>
</gene>
<evidence type="ECO:0008006" key="4">
    <source>
        <dbReference type="Google" id="ProtNLM"/>
    </source>
</evidence>
<sequence>MSSFCAASEAELQSRVFLTIALNPLKDEKLPYCLRCLNASRQCLGYGNPQVFINQMLSPAPLNPDTKGGQNIQNPPRKMTFKFSTSGTKLSMMLSPGISRDEITISHLIRKFPVDFAWRLPPGAHGSPLSAVFSNPSERTTAYMAGICLAEAFFARAHKRHDLVVHATLLYNRSLQHLRQDLQDLSRHTSAAAMYSNLWSSFLLCLYEVVSGVSSVGWLEHCHGITALIQMLGPYAFQELDTNLMLETYRGLIVVNFLLQRKHCFLETADWKTIPWLIKGKSLGSSLQDLFCDIPGLIEDVDVITSRSTLGEDLEGMKEALYGKIENTIQQAHQLRWRWEQDHANACKEVPSSGYSPSSSSDRGSSPFPTVLHFSNMDRAIEIVFFNTLHLLIDTLLDPIAPDAMPFLNPSGLQEYFGPFQNPLLLPGQGSREDHALEICRIVDFMSHCKYDSLGMFMLLFPLYVARLCLARRPDVCSWIGRVMNQLVREKGLNIGEVLSEGTAY</sequence>
<dbReference type="OrthoDB" id="3525185at2759"/>
<dbReference type="AlphaFoldDB" id="A0A2T3YXU2"/>
<name>A0A2T3YXU2_TRIA4</name>
<protein>
    <recommendedName>
        <fullName evidence="4">Transcription factor domain-containing protein</fullName>
    </recommendedName>
</protein>
<dbReference type="EMBL" id="KZ679268">
    <property type="protein sequence ID" value="PTB37391.1"/>
    <property type="molecule type" value="Genomic_DNA"/>
</dbReference>
<accession>A0A2T3YXU2</accession>